<reference evidence="22" key="1">
    <citation type="submission" date="2016-06" db="EMBL/GenBank/DDBJ databases">
        <title>Complete Genome Sequence of Pandoraea faecigallinarum DSM-23572.</title>
        <authorList>
            <person name="Yong D."/>
            <person name="Ee R."/>
            <person name="Lim Y.-L."/>
            <person name="Yin W.-F."/>
            <person name="Chan K.-G."/>
        </authorList>
    </citation>
    <scope>NUCLEOTIDE SEQUENCE</scope>
    <source>
        <strain evidence="22">DSM 23572</strain>
    </source>
</reference>
<keyword evidence="9 13" id="KW-0560">Oxidoreductase</keyword>
<evidence type="ECO:0000256" key="7">
    <source>
        <dbReference type="ARBA" id="ARBA00022755"/>
    </source>
</evidence>
<dbReference type="AlphaFoldDB" id="A0A0H3WWZ5"/>
<evidence type="ECO:0000256" key="6">
    <source>
        <dbReference type="ARBA" id="ARBA00022749"/>
    </source>
</evidence>
<keyword evidence="11 18" id="KW-0129">CBS domain</keyword>
<feature type="binding site" evidence="13">
    <location>
        <position position="468"/>
    </location>
    <ligand>
        <name>K(+)</name>
        <dbReference type="ChEBI" id="CHEBI:29103"/>
        <note>ligand shared between two tetrameric partners</note>
    </ligand>
</feature>
<protein>
    <recommendedName>
        <fullName evidence="13 20">Inosine-5'-monophosphate dehydrogenase</fullName>
        <shortName evidence="13">IMP dehydrogenase</shortName>
        <shortName evidence="13">IMPD</shortName>
        <shortName evidence="13">IMPDH</shortName>
        <ecNumber evidence="13 20">1.1.1.205</ecNumber>
    </recommendedName>
</protein>
<dbReference type="SUPFAM" id="SSF54631">
    <property type="entry name" value="CBS-domain pair"/>
    <property type="match status" value="1"/>
</dbReference>
<dbReference type="InterPro" id="IPR001093">
    <property type="entry name" value="IMP_DH_GMPRt"/>
</dbReference>
<evidence type="ECO:0000256" key="14">
    <source>
        <dbReference type="PIRSR" id="PIRSR000130-1"/>
    </source>
</evidence>
<evidence type="ECO:0000256" key="18">
    <source>
        <dbReference type="PROSITE-ProRule" id="PRU00703"/>
    </source>
</evidence>
<dbReference type="Proteomes" id="UP000035651">
    <property type="component" value="Chromosome"/>
</dbReference>
<feature type="binding site" evidence="13">
    <location>
        <position position="470"/>
    </location>
    <ligand>
        <name>K(+)</name>
        <dbReference type="ChEBI" id="CHEBI:29103"/>
        <note>ligand shared between two tetrameric partners</note>
    </ligand>
</feature>
<dbReference type="InterPro" id="IPR000644">
    <property type="entry name" value="CBS_dom"/>
</dbReference>
<dbReference type="PIRSF" id="PIRSF000130">
    <property type="entry name" value="IMPDH"/>
    <property type="match status" value="1"/>
</dbReference>
<comment type="pathway">
    <text evidence="13 20">Purine metabolism; XMP biosynthesis via de novo pathway; XMP from IMP: step 1/1.</text>
</comment>
<dbReference type="Pfam" id="PF00571">
    <property type="entry name" value="CBS"/>
    <property type="match status" value="2"/>
</dbReference>
<evidence type="ECO:0000256" key="5">
    <source>
        <dbReference type="ARBA" id="ARBA00022737"/>
    </source>
</evidence>
<evidence type="ECO:0000256" key="11">
    <source>
        <dbReference type="ARBA" id="ARBA00023122"/>
    </source>
</evidence>
<evidence type="ECO:0000256" key="10">
    <source>
        <dbReference type="ARBA" id="ARBA00023027"/>
    </source>
</evidence>
<proteinExistence type="inferred from homology"/>
<dbReference type="GO" id="GO:0003938">
    <property type="term" value="F:IMP dehydrogenase activity"/>
    <property type="evidence" value="ECO:0007669"/>
    <property type="project" value="UniProtKB-UniRule"/>
</dbReference>
<evidence type="ECO:0000256" key="17">
    <source>
        <dbReference type="PIRSR" id="PIRSR000130-4"/>
    </source>
</evidence>
<comment type="activity regulation">
    <text evidence="13">Mycophenolic acid (MPA) is a non-competitive inhibitor that prevents formation of the closed enzyme conformation by binding to the same site as the amobile flap. In contrast, mizoribine monophosphate (MZP) is a competitive inhibitor that induces the closed conformation. MPA is a potent inhibitor of mammalian IMPDHs but a poor inhibitor of the bacterial enzymes. MZP is a more potent inhibitor of bacterial IMPDH.</text>
</comment>
<comment type="catalytic activity">
    <reaction evidence="12 13 20">
        <text>IMP + NAD(+) + H2O = XMP + NADH + H(+)</text>
        <dbReference type="Rhea" id="RHEA:11708"/>
        <dbReference type="ChEBI" id="CHEBI:15377"/>
        <dbReference type="ChEBI" id="CHEBI:15378"/>
        <dbReference type="ChEBI" id="CHEBI:57464"/>
        <dbReference type="ChEBI" id="CHEBI:57540"/>
        <dbReference type="ChEBI" id="CHEBI:57945"/>
        <dbReference type="ChEBI" id="CHEBI:58053"/>
        <dbReference type="EC" id="1.1.1.205"/>
    </reaction>
</comment>
<dbReference type="KEGG" id="pfg:AB870_21615"/>
<evidence type="ECO:0000256" key="3">
    <source>
        <dbReference type="ARBA" id="ARBA00011881"/>
    </source>
</evidence>
<dbReference type="GO" id="GO:0046872">
    <property type="term" value="F:metal ion binding"/>
    <property type="evidence" value="ECO:0007669"/>
    <property type="project" value="UniProtKB-UniRule"/>
</dbReference>
<keyword evidence="23" id="KW-1185">Reference proteome</keyword>
<dbReference type="PANTHER" id="PTHR11911">
    <property type="entry name" value="INOSINE-5-MONOPHOSPHATE DEHYDROGENASE RELATED"/>
    <property type="match status" value="1"/>
</dbReference>
<dbReference type="InterPro" id="IPR046342">
    <property type="entry name" value="CBS_dom_sf"/>
</dbReference>
<keyword evidence="6 13" id="KW-0332">GMP biosynthesis</keyword>
<feature type="binding site" evidence="13 15">
    <location>
        <position position="414"/>
    </location>
    <ligand>
        <name>IMP</name>
        <dbReference type="ChEBI" id="CHEBI:58053"/>
    </ligand>
</feature>
<evidence type="ECO:0000256" key="9">
    <source>
        <dbReference type="ARBA" id="ARBA00023002"/>
    </source>
</evidence>
<comment type="similarity">
    <text evidence="2 13 19">Belongs to the IMPDH/GMPR family.</text>
</comment>
<sequence>MRLIQKALTFDDVLLVPAYSAVLPRDTSLKTKLTRNITLNMPLLSAAMDTVTEARLAIAMAQQGGIGIIHKNLKPAEQAREVSKVKRFESGVLRDPITIPPHMKVRDVIALSRQHGISGFPVVEGAQLIGIVTNRDLRFESRLDEPVRVIMTPKEKLITVREGASPADAERLMHDHRLERVLVVNDAFELRGLMTVKDITKATEYPLASKDEHGKLRVGAAVGVGPDNEERVELLVAAGVDVIVVDTAHGHSQGVLDRVQWVKKHFPQIEVVGGNIATASAALALVEHGADAVKVGIGPGSICTTRIVAGVGVPQITAIANVAEALKDTGVPLIADGGIRYSGDVAKALAAGAHTVMMGSMFSGTEEAPGEVFLYQGRSYKSYRGMGSVGAMKDGAADRYFQDPANNADKLVPEGIEGRVAYKGSVNAILHQLTGGIRSSMGYLGCPSIKDLHEKAEFVEITAAGMHESHVHDVQIMKEAPNYHVE</sequence>
<dbReference type="SMART" id="SM01240">
    <property type="entry name" value="IMPDH"/>
    <property type="match status" value="1"/>
</dbReference>
<comment type="function">
    <text evidence="13">Catalyzes the conversion of inosine 5'-phosphate (IMP) to xanthosine 5'-phosphate (XMP), the first committed and rate-limiting step in the de novo synthesis of guanine nucleotides, and therefore plays an important role in the regulation of cell growth.</text>
</comment>
<evidence type="ECO:0000256" key="2">
    <source>
        <dbReference type="ARBA" id="ARBA00005502"/>
    </source>
</evidence>
<dbReference type="HAMAP" id="MF_01964">
    <property type="entry name" value="IMPDH"/>
    <property type="match status" value="1"/>
</dbReference>
<evidence type="ECO:0000256" key="8">
    <source>
        <dbReference type="ARBA" id="ARBA00022958"/>
    </source>
</evidence>
<dbReference type="GO" id="GO:0006177">
    <property type="term" value="P:GMP biosynthetic process"/>
    <property type="evidence" value="ECO:0007669"/>
    <property type="project" value="UniProtKB-UniRule"/>
</dbReference>
<feature type="active site" description="Proton acceptor" evidence="13 14">
    <location>
        <position position="399"/>
    </location>
</feature>
<dbReference type="EMBL" id="CP011807">
    <property type="protein sequence ID" value="AKM32155.1"/>
    <property type="molecule type" value="Genomic_DNA"/>
</dbReference>
<evidence type="ECO:0000256" key="20">
    <source>
        <dbReference type="RuleBase" id="RU003928"/>
    </source>
</evidence>
<dbReference type="SMART" id="SM00116">
    <property type="entry name" value="CBS"/>
    <property type="match status" value="2"/>
</dbReference>
<evidence type="ECO:0000256" key="12">
    <source>
        <dbReference type="ARBA" id="ARBA00048028"/>
    </source>
</evidence>
<comment type="cofactor">
    <cofactor evidence="1 13">
        <name>K(+)</name>
        <dbReference type="ChEBI" id="CHEBI:29103"/>
    </cofactor>
</comment>
<dbReference type="NCBIfam" id="TIGR01302">
    <property type="entry name" value="IMP_dehydrog"/>
    <property type="match status" value="1"/>
</dbReference>
<dbReference type="CDD" id="cd00381">
    <property type="entry name" value="IMPDH"/>
    <property type="match status" value="1"/>
</dbReference>
<feature type="binding site" evidence="13 16">
    <location>
        <begin position="296"/>
        <end position="298"/>
    </location>
    <ligand>
        <name>NAD(+)</name>
        <dbReference type="ChEBI" id="CHEBI:57540"/>
    </ligand>
</feature>
<dbReference type="SUPFAM" id="SSF51412">
    <property type="entry name" value="Inosine monophosphate dehydrogenase (IMPDH)"/>
    <property type="match status" value="1"/>
</dbReference>
<keyword evidence="7 13" id="KW-0658">Purine biosynthesis</keyword>
<evidence type="ECO:0000256" key="1">
    <source>
        <dbReference type="ARBA" id="ARBA00001958"/>
    </source>
</evidence>
<feature type="binding site" description="in other chain" evidence="13 17">
    <location>
        <position position="303"/>
    </location>
    <ligand>
        <name>K(+)</name>
        <dbReference type="ChEBI" id="CHEBI:29103"/>
        <note>ligand shared between two tetrameric partners</note>
    </ligand>
</feature>
<dbReference type="RefSeq" id="WP_047907895.1">
    <property type="nucleotide sequence ID" value="NZ_CP011807.3"/>
</dbReference>
<comment type="caution">
    <text evidence="13">Lacks conserved residue(s) required for the propagation of feature annotation.</text>
</comment>
<dbReference type="STRING" id="656179.AB870_21615"/>
<dbReference type="GO" id="GO:0000166">
    <property type="term" value="F:nucleotide binding"/>
    <property type="evidence" value="ECO:0007669"/>
    <property type="project" value="UniProtKB-UniRule"/>
</dbReference>
<feature type="binding site" evidence="13">
    <location>
        <position position="246"/>
    </location>
    <ligand>
        <name>NAD(+)</name>
        <dbReference type="ChEBI" id="CHEBI:57540"/>
    </ligand>
</feature>
<evidence type="ECO:0000259" key="21">
    <source>
        <dbReference type="PROSITE" id="PS51371"/>
    </source>
</evidence>
<dbReference type="PROSITE" id="PS00487">
    <property type="entry name" value="IMP_DH_GMP_RED"/>
    <property type="match status" value="1"/>
</dbReference>
<evidence type="ECO:0000256" key="15">
    <source>
        <dbReference type="PIRSR" id="PIRSR000130-2"/>
    </source>
</evidence>
<keyword evidence="8 13" id="KW-0630">Potassium</keyword>
<keyword evidence="5" id="KW-0677">Repeat</keyword>
<name>A0A0H3WWZ5_9BURK</name>
<evidence type="ECO:0000313" key="22">
    <source>
        <dbReference type="EMBL" id="AKM32155.1"/>
    </source>
</evidence>
<dbReference type="InterPro" id="IPR005990">
    <property type="entry name" value="IMP_DH"/>
</dbReference>
<feature type="domain" description="CBS" evidence="21">
    <location>
        <begin position="92"/>
        <end position="149"/>
    </location>
</feature>
<feature type="binding site" evidence="13">
    <location>
        <position position="469"/>
    </location>
    <ligand>
        <name>K(+)</name>
        <dbReference type="ChEBI" id="CHEBI:29103"/>
        <note>ligand shared between two tetrameric partners</note>
    </ligand>
</feature>
<dbReference type="CDD" id="cd04601">
    <property type="entry name" value="CBS_pair_IMPDH"/>
    <property type="match status" value="1"/>
</dbReference>
<dbReference type="InterPro" id="IPR015875">
    <property type="entry name" value="IMP_DH/GMP_Rdtase_CS"/>
</dbReference>
<dbReference type="PROSITE" id="PS51371">
    <property type="entry name" value="CBS"/>
    <property type="match status" value="2"/>
</dbReference>
<organism evidence="22 23">
    <name type="scientific">Pandoraea faecigallinarum</name>
    <dbReference type="NCBI Taxonomy" id="656179"/>
    <lineage>
        <taxon>Bacteria</taxon>
        <taxon>Pseudomonadati</taxon>
        <taxon>Pseudomonadota</taxon>
        <taxon>Betaproteobacteria</taxon>
        <taxon>Burkholderiales</taxon>
        <taxon>Burkholderiaceae</taxon>
        <taxon>Pandoraea</taxon>
    </lineage>
</organism>
<evidence type="ECO:0000313" key="23">
    <source>
        <dbReference type="Proteomes" id="UP000035651"/>
    </source>
</evidence>
<feature type="active site" description="Thioimidate intermediate" evidence="13 14">
    <location>
        <position position="303"/>
    </location>
</feature>
<feature type="binding site" evidence="13 15">
    <location>
        <begin position="359"/>
        <end position="360"/>
    </location>
    <ligand>
        <name>IMP</name>
        <dbReference type="ChEBI" id="CHEBI:58053"/>
    </ligand>
</feature>
<feature type="binding site" evidence="13 15">
    <location>
        <begin position="383"/>
        <end position="387"/>
    </location>
    <ligand>
        <name>IMP</name>
        <dbReference type="ChEBI" id="CHEBI:58053"/>
    </ligand>
</feature>
<dbReference type="UniPathway" id="UPA00601">
    <property type="reaction ID" value="UER00295"/>
</dbReference>
<feature type="domain" description="CBS" evidence="21">
    <location>
        <begin position="151"/>
        <end position="209"/>
    </location>
</feature>
<dbReference type="EC" id="1.1.1.205" evidence="13 20"/>
<dbReference type="InterPro" id="IPR013785">
    <property type="entry name" value="Aldolase_TIM"/>
</dbReference>
<dbReference type="PANTHER" id="PTHR11911:SF111">
    <property type="entry name" value="INOSINE-5'-MONOPHOSPHATE DEHYDROGENASE"/>
    <property type="match status" value="1"/>
</dbReference>
<dbReference type="OrthoDB" id="9805398at2"/>
<evidence type="ECO:0000256" key="19">
    <source>
        <dbReference type="RuleBase" id="RU003927"/>
    </source>
</evidence>
<gene>
    <name evidence="13" type="primary">guaB</name>
    <name evidence="22" type="ORF">AB870_21615</name>
</gene>
<evidence type="ECO:0000256" key="13">
    <source>
        <dbReference type="HAMAP-Rule" id="MF_01964"/>
    </source>
</evidence>
<feature type="binding site" evidence="13 15">
    <location>
        <position position="301"/>
    </location>
    <ligand>
        <name>IMP</name>
        <dbReference type="ChEBI" id="CHEBI:58053"/>
    </ligand>
</feature>
<accession>A0A0H3WWZ5</accession>
<dbReference type="Gene3D" id="3.20.20.70">
    <property type="entry name" value="Aldolase class I"/>
    <property type="match status" value="1"/>
</dbReference>
<keyword evidence="10 13" id="KW-0520">NAD</keyword>
<feature type="binding site" description="in other chain" evidence="13 17">
    <location>
        <position position="298"/>
    </location>
    <ligand>
        <name>K(+)</name>
        <dbReference type="ChEBI" id="CHEBI:29103"/>
        <note>ligand shared between two tetrameric partners</note>
    </ligand>
</feature>
<keyword evidence="4 13" id="KW-0479">Metal-binding</keyword>
<dbReference type="PATRIC" id="fig|656179.3.peg.4611"/>
<feature type="binding site" evidence="16">
    <location>
        <begin position="246"/>
        <end position="248"/>
    </location>
    <ligand>
        <name>NAD(+)</name>
        <dbReference type="ChEBI" id="CHEBI:57540"/>
    </ligand>
</feature>
<comment type="subunit">
    <text evidence="3 13">Homotetramer.</text>
</comment>
<dbReference type="FunFam" id="3.20.20.70:FF:000003">
    <property type="entry name" value="GMP reductase"/>
    <property type="match status" value="1"/>
</dbReference>
<evidence type="ECO:0000256" key="4">
    <source>
        <dbReference type="ARBA" id="ARBA00022723"/>
    </source>
</evidence>
<feature type="binding site" description="in other chain" evidence="13 17">
    <location>
        <position position="300"/>
    </location>
    <ligand>
        <name>K(+)</name>
        <dbReference type="ChEBI" id="CHEBI:29103"/>
        <note>ligand shared between two tetrameric partners</note>
    </ligand>
</feature>
<feature type="binding site" evidence="13 15">
    <location>
        <begin position="336"/>
        <end position="338"/>
    </location>
    <ligand>
        <name>IMP</name>
        <dbReference type="ChEBI" id="CHEBI:58053"/>
    </ligand>
</feature>
<evidence type="ECO:0000256" key="16">
    <source>
        <dbReference type="PIRSR" id="PIRSR000130-3"/>
    </source>
</evidence>
<dbReference type="Pfam" id="PF00478">
    <property type="entry name" value="IMPDH"/>
    <property type="match status" value="1"/>
</dbReference>
<dbReference type="GO" id="GO:0006183">
    <property type="term" value="P:GTP biosynthetic process"/>
    <property type="evidence" value="ECO:0007669"/>
    <property type="project" value="TreeGrafter"/>
</dbReference>